<feature type="non-terminal residue" evidence="1">
    <location>
        <position position="62"/>
    </location>
</feature>
<organism evidence="1 2">
    <name type="scientific">Amblyomma americanum</name>
    <name type="common">Lone star tick</name>
    <dbReference type="NCBI Taxonomy" id="6943"/>
    <lineage>
        <taxon>Eukaryota</taxon>
        <taxon>Metazoa</taxon>
        <taxon>Ecdysozoa</taxon>
        <taxon>Arthropoda</taxon>
        <taxon>Chelicerata</taxon>
        <taxon>Arachnida</taxon>
        <taxon>Acari</taxon>
        <taxon>Parasitiformes</taxon>
        <taxon>Ixodida</taxon>
        <taxon>Ixodoidea</taxon>
        <taxon>Ixodidae</taxon>
        <taxon>Amblyomminae</taxon>
        <taxon>Amblyomma</taxon>
    </lineage>
</organism>
<reference evidence="1 2" key="1">
    <citation type="journal article" date="2023" name="Arcadia Sci">
        <title>De novo assembly of a long-read Amblyomma americanum tick genome.</title>
        <authorList>
            <person name="Chou S."/>
            <person name="Poskanzer K.E."/>
            <person name="Rollins M."/>
            <person name="Thuy-Boun P.S."/>
        </authorList>
    </citation>
    <scope>NUCLEOTIDE SEQUENCE [LARGE SCALE GENOMIC DNA]</scope>
    <source>
        <strain evidence="1">F_SG_1</strain>
        <tissue evidence="1">Salivary glands</tissue>
    </source>
</reference>
<dbReference type="Proteomes" id="UP001321473">
    <property type="component" value="Unassembled WGS sequence"/>
</dbReference>
<protein>
    <submittedName>
        <fullName evidence="1">Uncharacterized protein</fullName>
    </submittedName>
</protein>
<sequence length="62" mass="6918">MWQGVGVPSGYRADIDTCYSSVDTPETDSDAHTLHRRHCGIVHVNFCLREVRADEEYCSGSS</sequence>
<evidence type="ECO:0000313" key="1">
    <source>
        <dbReference type="EMBL" id="KAK8785340.1"/>
    </source>
</evidence>
<dbReference type="AlphaFoldDB" id="A0AAQ4FDT7"/>
<accession>A0AAQ4FDT7</accession>
<gene>
    <name evidence="1" type="ORF">V5799_008301</name>
</gene>
<dbReference type="EMBL" id="JARKHS020003662">
    <property type="protein sequence ID" value="KAK8785340.1"/>
    <property type="molecule type" value="Genomic_DNA"/>
</dbReference>
<proteinExistence type="predicted"/>
<evidence type="ECO:0000313" key="2">
    <source>
        <dbReference type="Proteomes" id="UP001321473"/>
    </source>
</evidence>
<comment type="caution">
    <text evidence="1">The sequence shown here is derived from an EMBL/GenBank/DDBJ whole genome shotgun (WGS) entry which is preliminary data.</text>
</comment>
<keyword evidence="2" id="KW-1185">Reference proteome</keyword>
<name>A0AAQ4FDT7_AMBAM</name>